<gene>
    <name evidence="1" type="ORF">LCGC14_1667500</name>
</gene>
<protein>
    <submittedName>
        <fullName evidence="1">Uncharacterized protein</fullName>
    </submittedName>
</protein>
<proteinExistence type="predicted"/>
<dbReference type="EMBL" id="LAZR01014260">
    <property type="protein sequence ID" value="KKM18259.1"/>
    <property type="molecule type" value="Genomic_DNA"/>
</dbReference>
<evidence type="ECO:0000313" key="1">
    <source>
        <dbReference type="EMBL" id="KKM18259.1"/>
    </source>
</evidence>
<dbReference type="AlphaFoldDB" id="A0A0F9IEV5"/>
<name>A0A0F9IEV5_9ZZZZ</name>
<organism evidence="1">
    <name type="scientific">marine sediment metagenome</name>
    <dbReference type="NCBI Taxonomy" id="412755"/>
    <lineage>
        <taxon>unclassified sequences</taxon>
        <taxon>metagenomes</taxon>
        <taxon>ecological metagenomes</taxon>
    </lineage>
</organism>
<sequence>MRIIKRHKYKHTNSKLDDLKAKLLYLKYNPIPPEKKTTCNGCNTLLESYDHIMNTFGDPMSDGLCGFCYAEV</sequence>
<accession>A0A0F9IEV5</accession>
<comment type="caution">
    <text evidence="1">The sequence shown here is derived from an EMBL/GenBank/DDBJ whole genome shotgun (WGS) entry which is preliminary data.</text>
</comment>
<reference evidence="1" key="1">
    <citation type="journal article" date="2015" name="Nature">
        <title>Complex archaea that bridge the gap between prokaryotes and eukaryotes.</title>
        <authorList>
            <person name="Spang A."/>
            <person name="Saw J.H."/>
            <person name="Jorgensen S.L."/>
            <person name="Zaremba-Niedzwiedzka K."/>
            <person name="Martijn J."/>
            <person name="Lind A.E."/>
            <person name="van Eijk R."/>
            <person name="Schleper C."/>
            <person name="Guy L."/>
            <person name="Ettema T.J."/>
        </authorList>
    </citation>
    <scope>NUCLEOTIDE SEQUENCE</scope>
</reference>